<dbReference type="AlphaFoldDB" id="A0A4Z0A3A0"/>
<dbReference type="Proteomes" id="UP000298061">
    <property type="component" value="Unassembled WGS sequence"/>
</dbReference>
<evidence type="ECO:0000313" key="5">
    <source>
        <dbReference type="Proteomes" id="UP000298061"/>
    </source>
</evidence>
<accession>A0A4Z0A3A0</accession>
<dbReference type="OrthoDB" id="19619at2759"/>
<evidence type="ECO:0000256" key="3">
    <source>
        <dbReference type="ARBA" id="ARBA00023128"/>
    </source>
</evidence>
<proteinExistence type="predicted"/>
<comment type="caution">
    <text evidence="4">The sequence shown here is derived from an EMBL/GenBank/DDBJ whole genome shotgun (WGS) entry which is preliminary data.</text>
</comment>
<evidence type="ECO:0000256" key="1">
    <source>
        <dbReference type="ARBA" id="ARBA00004173"/>
    </source>
</evidence>
<evidence type="ECO:0008006" key="6">
    <source>
        <dbReference type="Google" id="ProtNLM"/>
    </source>
</evidence>
<keyword evidence="5" id="KW-1185">Reference proteome</keyword>
<organism evidence="4 5">
    <name type="scientific">Hericium alpestre</name>
    <dbReference type="NCBI Taxonomy" id="135208"/>
    <lineage>
        <taxon>Eukaryota</taxon>
        <taxon>Fungi</taxon>
        <taxon>Dikarya</taxon>
        <taxon>Basidiomycota</taxon>
        <taxon>Agaricomycotina</taxon>
        <taxon>Agaricomycetes</taxon>
        <taxon>Russulales</taxon>
        <taxon>Hericiaceae</taxon>
        <taxon>Hericium</taxon>
    </lineage>
</organism>
<evidence type="ECO:0000313" key="4">
    <source>
        <dbReference type="EMBL" id="TFY80924.1"/>
    </source>
</evidence>
<evidence type="ECO:0000256" key="2">
    <source>
        <dbReference type="ARBA" id="ARBA00022946"/>
    </source>
</evidence>
<dbReference type="Gene3D" id="3.10.450.240">
    <property type="match status" value="1"/>
</dbReference>
<protein>
    <recommendedName>
        <fullName evidence="6">Tim44-like domain-containing protein</fullName>
    </recommendedName>
</protein>
<dbReference type="EMBL" id="SFCI01000271">
    <property type="protein sequence ID" value="TFY80924.1"/>
    <property type="molecule type" value="Genomic_DNA"/>
</dbReference>
<dbReference type="STRING" id="135208.A0A4Z0A3A0"/>
<sequence length="271" mass="30635">MASYTKTQRKSAQDQTQEEGIQLLQRMISQEHMLQEDIWAAPVEVLDLHLPQSSLSAKSKPSAVKDAAALAWANARNSFLNAQSMHALAKDGMFPSIHIQRPLSLPIFGTRSTKDDAWIAPWRAEFLDTYKKVNTAVASGDKKALKALTTDAYQASAQARLRAYHPHTPGPYPTTYKWKLHQLNAPVRVESIRAIQGHYGLQEPKTGSRLLVHALVRFESTQTLHVYGRNGALIKDQGQPVPKPVKEFLVFEKRMWYDGPWMIKDQFYEDA</sequence>
<comment type="subcellular location">
    <subcellularLocation>
        <location evidence="1">Mitochondrion</location>
    </subcellularLocation>
</comment>
<keyword evidence="3" id="KW-0496">Mitochondrion</keyword>
<dbReference type="PANTHER" id="PTHR28554:SF1">
    <property type="entry name" value="LARGE RIBOSOMAL SUBUNIT PROTEIN ML45"/>
    <property type="match status" value="1"/>
</dbReference>
<gene>
    <name evidence="4" type="ORF">EWM64_g3093</name>
</gene>
<dbReference type="InterPro" id="IPR051975">
    <property type="entry name" value="mtLSU_mL45"/>
</dbReference>
<name>A0A4Z0A3A0_9AGAM</name>
<keyword evidence="2" id="KW-0809">Transit peptide</keyword>
<dbReference type="PANTHER" id="PTHR28554">
    <property type="entry name" value="39S RIBOSOMAL PROTEIN L45, MITOCHONDRIAL"/>
    <property type="match status" value="1"/>
</dbReference>
<dbReference type="GO" id="GO:0005739">
    <property type="term" value="C:mitochondrion"/>
    <property type="evidence" value="ECO:0007669"/>
    <property type="project" value="UniProtKB-SubCell"/>
</dbReference>
<reference evidence="4 5" key="1">
    <citation type="submission" date="2019-02" db="EMBL/GenBank/DDBJ databases">
        <title>Genome sequencing of the rare red list fungi Hericium alpestre (H. flagellum).</title>
        <authorList>
            <person name="Buettner E."/>
            <person name="Kellner H."/>
        </authorList>
    </citation>
    <scope>NUCLEOTIDE SEQUENCE [LARGE SCALE GENOMIC DNA]</scope>
    <source>
        <strain evidence="4 5">DSM 108284</strain>
    </source>
</reference>